<evidence type="ECO:0000256" key="1">
    <source>
        <dbReference type="SAM" id="MobiDB-lite"/>
    </source>
</evidence>
<organism evidence="2 3">
    <name type="scientific">Liparis tanakae</name>
    <name type="common">Tanaka's snailfish</name>
    <dbReference type="NCBI Taxonomy" id="230148"/>
    <lineage>
        <taxon>Eukaryota</taxon>
        <taxon>Metazoa</taxon>
        <taxon>Chordata</taxon>
        <taxon>Craniata</taxon>
        <taxon>Vertebrata</taxon>
        <taxon>Euteleostomi</taxon>
        <taxon>Actinopterygii</taxon>
        <taxon>Neopterygii</taxon>
        <taxon>Teleostei</taxon>
        <taxon>Neoteleostei</taxon>
        <taxon>Acanthomorphata</taxon>
        <taxon>Eupercaria</taxon>
        <taxon>Perciformes</taxon>
        <taxon>Cottioidei</taxon>
        <taxon>Cottales</taxon>
        <taxon>Liparidae</taxon>
        <taxon>Liparis</taxon>
    </lineage>
</organism>
<comment type="caution">
    <text evidence="2">The sequence shown here is derived from an EMBL/GenBank/DDBJ whole genome shotgun (WGS) entry which is preliminary data.</text>
</comment>
<keyword evidence="3" id="KW-1185">Reference proteome</keyword>
<dbReference type="Proteomes" id="UP000314294">
    <property type="component" value="Unassembled WGS sequence"/>
</dbReference>
<protein>
    <submittedName>
        <fullName evidence="2">Uncharacterized protein</fullName>
    </submittedName>
</protein>
<reference evidence="2 3" key="1">
    <citation type="submission" date="2019-03" db="EMBL/GenBank/DDBJ databases">
        <title>First draft genome of Liparis tanakae, snailfish: a comprehensive survey of snailfish specific genes.</title>
        <authorList>
            <person name="Kim W."/>
            <person name="Song I."/>
            <person name="Jeong J.-H."/>
            <person name="Kim D."/>
            <person name="Kim S."/>
            <person name="Ryu S."/>
            <person name="Song J.Y."/>
            <person name="Lee S.K."/>
        </authorList>
    </citation>
    <scope>NUCLEOTIDE SEQUENCE [LARGE SCALE GENOMIC DNA]</scope>
    <source>
        <tissue evidence="2">Muscle</tissue>
    </source>
</reference>
<evidence type="ECO:0000313" key="3">
    <source>
        <dbReference type="Proteomes" id="UP000314294"/>
    </source>
</evidence>
<dbReference type="AlphaFoldDB" id="A0A4Z2E078"/>
<accession>A0A4Z2E078</accession>
<name>A0A4Z2E078_9TELE</name>
<gene>
    <name evidence="2" type="ORF">EYF80_067685</name>
</gene>
<feature type="compositionally biased region" description="Basic and acidic residues" evidence="1">
    <location>
        <begin position="9"/>
        <end position="21"/>
    </location>
</feature>
<dbReference type="EMBL" id="SRLO01023735">
    <property type="protein sequence ID" value="TNN22201.1"/>
    <property type="molecule type" value="Genomic_DNA"/>
</dbReference>
<evidence type="ECO:0000313" key="2">
    <source>
        <dbReference type="EMBL" id="TNN22201.1"/>
    </source>
</evidence>
<sequence>MKSFPTDTNRADLSARDAERPRARLSGDVALGIHHVGEREAEGSRHSLSSASTWVSPFPEISSHLDEVPHRDGIRPREWFTGMSSQRSSDVFEDRNGR</sequence>
<feature type="region of interest" description="Disordered" evidence="1">
    <location>
        <begin position="79"/>
        <end position="98"/>
    </location>
</feature>
<feature type="region of interest" description="Disordered" evidence="1">
    <location>
        <begin position="1"/>
        <end position="21"/>
    </location>
</feature>
<proteinExistence type="predicted"/>